<dbReference type="EMBL" id="CP042301">
    <property type="protein sequence ID" value="QDZ03492.1"/>
    <property type="molecule type" value="Genomic_DNA"/>
</dbReference>
<dbReference type="InterPro" id="IPR027417">
    <property type="entry name" value="P-loop_NTPase"/>
</dbReference>
<proteinExistence type="predicted"/>
<accession>A0A5B8L6Z5</accession>
<keyword evidence="2" id="KW-1185">Reference proteome</keyword>
<dbReference type="OrthoDB" id="531205at2"/>
<dbReference type="KEGG" id="niy:FQ775_23220"/>
<dbReference type="AlphaFoldDB" id="A0A5B8L6Z5"/>
<protein>
    <submittedName>
        <fullName evidence="1">ATP-binding protein</fullName>
    </submittedName>
</protein>
<organism evidence="1 2">
    <name type="scientific">Nitratireductor mangrovi</name>
    <dbReference type="NCBI Taxonomy" id="2599600"/>
    <lineage>
        <taxon>Bacteria</taxon>
        <taxon>Pseudomonadati</taxon>
        <taxon>Pseudomonadota</taxon>
        <taxon>Alphaproteobacteria</taxon>
        <taxon>Hyphomicrobiales</taxon>
        <taxon>Phyllobacteriaceae</taxon>
        <taxon>Nitratireductor</taxon>
    </lineage>
</organism>
<keyword evidence="1" id="KW-0547">Nucleotide-binding</keyword>
<dbReference type="Proteomes" id="UP000321389">
    <property type="component" value="Chromosome"/>
</dbReference>
<dbReference type="GO" id="GO:0005524">
    <property type="term" value="F:ATP binding"/>
    <property type="evidence" value="ECO:0007669"/>
    <property type="project" value="UniProtKB-KW"/>
</dbReference>
<evidence type="ECO:0000313" key="1">
    <source>
        <dbReference type="EMBL" id="QDZ03492.1"/>
    </source>
</evidence>
<reference evidence="1" key="1">
    <citation type="submission" date="2020-04" db="EMBL/GenBank/DDBJ databases">
        <title>Nitratireductor sp. nov. isolated from mangrove soil.</title>
        <authorList>
            <person name="Ye Y."/>
        </authorList>
    </citation>
    <scope>NUCLEOTIDE SEQUENCE</scope>
    <source>
        <strain evidence="1">SY7</strain>
    </source>
</reference>
<sequence length="154" mass="16911">MICGKIASGKSTLAARLAQAPDTVLISEDFWLARLYPGEIATIEDYARCTRRLREAMAPLVADLLRSVSVVLDFQANTPSARAWMRGIFEKAGAAHELHYLRASDAVCKARLAARNATGGHEYRVSEAEFDLFTSHFVEPSAEEGFSIVLHDQG</sequence>
<dbReference type="RefSeq" id="WP_146302125.1">
    <property type="nucleotide sequence ID" value="NZ_CP042301.2"/>
</dbReference>
<dbReference type="Pfam" id="PF13671">
    <property type="entry name" value="AAA_33"/>
    <property type="match status" value="1"/>
</dbReference>
<dbReference type="SUPFAM" id="SSF52540">
    <property type="entry name" value="P-loop containing nucleoside triphosphate hydrolases"/>
    <property type="match status" value="1"/>
</dbReference>
<dbReference type="Gene3D" id="3.40.50.300">
    <property type="entry name" value="P-loop containing nucleotide triphosphate hydrolases"/>
    <property type="match status" value="1"/>
</dbReference>
<gene>
    <name evidence="1" type="ORF">FQ775_23220</name>
</gene>
<keyword evidence="1" id="KW-0067">ATP-binding</keyword>
<name>A0A5B8L6Z5_9HYPH</name>
<evidence type="ECO:0000313" key="2">
    <source>
        <dbReference type="Proteomes" id="UP000321389"/>
    </source>
</evidence>